<evidence type="ECO:0000313" key="1">
    <source>
        <dbReference type="EMBL" id="EJL69332.1"/>
    </source>
</evidence>
<comment type="caution">
    <text evidence="1">The sequence shown here is derived from an EMBL/GenBank/DDBJ whole genome shotgun (WGS) entry which is preliminary data.</text>
</comment>
<accession>J2SUP2</accession>
<organism evidence="1 2">
    <name type="scientific">Chryseobacterium populi</name>
    <dbReference type="NCBI Taxonomy" id="1144316"/>
    <lineage>
        <taxon>Bacteria</taxon>
        <taxon>Pseudomonadati</taxon>
        <taxon>Bacteroidota</taxon>
        <taxon>Flavobacteriia</taxon>
        <taxon>Flavobacteriales</taxon>
        <taxon>Weeksellaceae</taxon>
        <taxon>Chryseobacterium group</taxon>
        <taxon>Chryseobacterium</taxon>
    </lineage>
</organism>
<gene>
    <name evidence="1" type="ORF">PMI13_03299</name>
</gene>
<dbReference type="AlphaFoldDB" id="J2SUP2"/>
<dbReference type="EMBL" id="AKJY01000073">
    <property type="protein sequence ID" value="EJL69332.1"/>
    <property type="molecule type" value="Genomic_DNA"/>
</dbReference>
<proteinExistence type="predicted"/>
<keyword evidence="2" id="KW-1185">Reference proteome</keyword>
<dbReference type="Proteomes" id="UP000007509">
    <property type="component" value="Unassembled WGS sequence"/>
</dbReference>
<reference evidence="1 2" key="1">
    <citation type="journal article" date="2012" name="J. Bacteriol.">
        <title>Twenty-one genome sequences from Pseudomonas species and 19 genome sequences from diverse bacteria isolated from the rhizosphere and endosphere of Populus deltoides.</title>
        <authorList>
            <person name="Brown S.D."/>
            <person name="Utturkar S.M."/>
            <person name="Klingeman D.M."/>
            <person name="Johnson C.M."/>
            <person name="Martin S.L."/>
            <person name="Land M.L."/>
            <person name="Lu T.Y."/>
            <person name="Schadt C.W."/>
            <person name="Doktycz M.J."/>
            <person name="Pelletier D.A."/>
        </authorList>
    </citation>
    <scope>NUCLEOTIDE SEQUENCE [LARGE SCALE GENOMIC DNA]</scope>
    <source>
        <strain evidence="1 2">CF314</strain>
    </source>
</reference>
<evidence type="ECO:0000313" key="2">
    <source>
        <dbReference type="Proteomes" id="UP000007509"/>
    </source>
</evidence>
<dbReference type="RefSeq" id="WP_007845622.1">
    <property type="nucleotide sequence ID" value="NZ_AKJY01000073.1"/>
</dbReference>
<dbReference type="PATRIC" id="fig|1144316.3.peg.3316"/>
<name>J2SUP2_9FLAO</name>
<protein>
    <submittedName>
        <fullName evidence="1">Uncharacterized protein</fullName>
    </submittedName>
</protein>
<sequence length="148" mass="16993">MKKVFLVLTMLVAQFYFSQEVVDVKVENPQEKQLPPELNKEKINSYNKTFFKFMSALRFSDRKIIDLLLSDKVKTLVTDDILKKVSEGIDTNKKLAVLKTGYQSLMDGKSYPMIQYKYEGDSPVEEAVTVLFEEDGKILGIKPADKEK</sequence>